<evidence type="ECO:0000259" key="2">
    <source>
        <dbReference type="PROSITE" id="PS51184"/>
    </source>
</evidence>
<dbReference type="InterPro" id="IPR003347">
    <property type="entry name" value="JmjC_dom"/>
</dbReference>
<dbReference type="SMART" id="SM00558">
    <property type="entry name" value="JmjC"/>
    <property type="match status" value="1"/>
</dbReference>
<keyword evidence="4" id="KW-1185">Reference proteome</keyword>
<feature type="compositionally biased region" description="Polar residues" evidence="1">
    <location>
        <begin position="1"/>
        <end position="11"/>
    </location>
</feature>
<feature type="region of interest" description="Disordered" evidence="1">
    <location>
        <begin position="329"/>
        <end position="380"/>
    </location>
</feature>
<dbReference type="EMBL" id="JBBJCI010000015">
    <property type="protein sequence ID" value="KAK7254855.1"/>
    <property type="molecule type" value="Genomic_DNA"/>
</dbReference>
<dbReference type="PROSITE" id="PS51184">
    <property type="entry name" value="JMJC"/>
    <property type="match status" value="1"/>
</dbReference>
<dbReference type="PANTHER" id="PTHR12480">
    <property type="entry name" value="ARGININE DEMETHYLASE AND LYSYL-HYDROXYLASE JMJD"/>
    <property type="match status" value="1"/>
</dbReference>
<feature type="region of interest" description="Disordered" evidence="1">
    <location>
        <begin position="1"/>
        <end position="36"/>
    </location>
</feature>
<proteinExistence type="predicted"/>
<dbReference type="Gene3D" id="2.60.120.650">
    <property type="entry name" value="Cupin"/>
    <property type="match status" value="1"/>
</dbReference>
<name>A0ABR1GFF9_AURAN</name>
<evidence type="ECO:0000313" key="3">
    <source>
        <dbReference type="EMBL" id="KAK7254855.1"/>
    </source>
</evidence>
<protein>
    <recommendedName>
        <fullName evidence="2">JmjC domain-containing protein</fullName>
    </recommendedName>
</protein>
<dbReference type="Proteomes" id="UP001363151">
    <property type="component" value="Unassembled WGS sequence"/>
</dbReference>
<organism evidence="3 4">
    <name type="scientific">Aureococcus anophagefferens</name>
    <name type="common">Harmful bloom alga</name>
    <dbReference type="NCBI Taxonomy" id="44056"/>
    <lineage>
        <taxon>Eukaryota</taxon>
        <taxon>Sar</taxon>
        <taxon>Stramenopiles</taxon>
        <taxon>Ochrophyta</taxon>
        <taxon>Pelagophyceae</taxon>
        <taxon>Pelagomonadales</taxon>
        <taxon>Pelagomonadaceae</taxon>
        <taxon>Aureococcus</taxon>
    </lineage>
</organism>
<evidence type="ECO:0000256" key="1">
    <source>
        <dbReference type="SAM" id="MobiDB-lite"/>
    </source>
</evidence>
<accession>A0ABR1GFF9</accession>
<feature type="domain" description="JmjC" evidence="2">
    <location>
        <begin position="538"/>
        <end position="676"/>
    </location>
</feature>
<comment type="caution">
    <text evidence="3">The sequence shown here is derived from an EMBL/GenBank/DDBJ whole genome shotgun (WGS) entry which is preliminary data.</text>
</comment>
<feature type="compositionally biased region" description="Basic residues" evidence="1">
    <location>
        <begin position="12"/>
        <end position="25"/>
    </location>
</feature>
<gene>
    <name evidence="3" type="ORF">SO694_00134080</name>
</gene>
<dbReference type="InterPro" id="IPR050910">
    <property type="entry name" value="JMJD6_ArgDemeth/LysHydrox"/>
</dbReference>
<evidence type="ECO:0000313" key="4">
    <source>
        <dbReference type="Proteomes" id="UP001363151"/>
    </source>
</evidence>
<dbReference type="SUPFAM" id="SSF51197">
    <property type="entry name" value="Clavaminate synthase-like"/>
    <property type="match status" value="1"/>
</dbReference>
<reference evidence="3 4" key="1">
    <citation type="submission" date="2024-03" db="EMBL/GenBank/DDBJ databases">
        <title>Aureococcus anophagefferens CCMP1851 and Kratosvirus quantuckense: Draft genome of a second virus-susceptible host strain in the model system.</title>
        <authorList>
            <person name="Chase E."/>
            <person name="Truchon A.R."/>
            <person name="Schepens W."/>
            <person name="Wilhelm S.W."/>
        </authorList>
    </citation>
    <scope>NUCLEOTIDE SEQUENCE [LARGE SCALE GENOMIC DNA]</scope>
    <source>
        <strain evidence="3 4">CCMP1851</strain>
    </source>
</reference>
<sequence>MASKKQASQPTKKSKPGKNGATKKAHQSDAAPPKQSRAAKIGAAVAVAVLAVAAAAAGPLRGVLDDLGDLRGAAESLACAAAGAGCGGGGASPLLRRRRARQRAARWRARCAAFRAAGGELLLVDPSRVGNASADSVGLLRYGAVARLAPGANFGGRRRLALLARRRALGADAAATYDRRGYRALDLALRCESRSLFATAKEVVDGCGGACVAVGKRNLEGAAMLLDSAPDEDVRRAMLARWRGTASAAPRAPRRRWRWRNWAITVPRLLAASQDSAEPVVDARLRTQALDGAPACAVSLPGYGELRAGYPLLAAGGARGLRLPRERGRIAVERGRGPVPARRRQPDGAPRPAPIPRARRRRRTDAPGARARWAAAAGARRRRRAAARGVARRARELWHADFGAATAGGAARRARAAAARVASGAPTSRTWAASWTRRAPALFAGALDGTWDGARREWANRTRLLETHGGAHVRAGAIPYASAFRSRETVASLRDALAAAAADSAVALGQARAGAAADAPSYVFEQIRWDGRPGDHPFQSLLKDNVGALPLLDGGYAVHNAQFYAGDALSGAPAHYHAHALNALVRGRKRWLLFPPKHAAYSKLPAAAWLEKGRVEALRRAGVDVLVCTQPEDAALYVPSGWGHVVLNLETSVGVAMEFHKDGELTWSFEDRAADAVAADRRL</sequence>
<feature type="compositionally biased region" description="Low complexity" evidence="1">
    <location>
        <begin position="366"/>
        <end position="378"/>
    </location>
</feature>
<dbReference type="Pfam" id="PF02373">
    <property type="entry name" value="JmjC"/>
    <property type="match status" value="1"/>
</dbReference>